<evidence type="ECO:0000313" key="1">
    <source>
        <dbReference type="EMBL" id="OGF74397.1"/>
    </source>
</evidence>
<reference evidence="1 2" key="1">
    <citation type="journal article" date="2016" name="Nat. Commun.">
        <title>Thousands of microbial genomes shed light on interconnected biogeochemical processes in an aquifer system.</title>
        <authorList>
            <person name="Anantharaman K."/>
            <person name="Brown C.T."/>
            <person name="Hug L.A."/>
            <person name="Sharon I."/>
            <person name="Castelle C.J."/>
            <person name="Probst A.J."/>
            <person name="Thomas B.C."/>
            <person name="Singh A."/>
            <person name="Wilkins M.J."/>
            <person name="Karaoz U."/>
            <person name="Brodie E.L."/>
            <person name="Williams K.H."/>
            <person name="Hubbard S.S."/>
            <person name="Banfield J.F."/>
        </authorList>
    </citation>
    <scope>NUCLEOTIDE SEQUENCE [LARGE SCALE GENOMIC DNA]</scope>
</reference>
<gene>
    <name evidence="1" type="ORF">A2W57_02345</name>
</gene>
<sequence>MISSTTEKFELLFSKLPPHVQKSARRNLFMWMNNPSHPSLLFKKPFAGKPFWSIRITKGYRAIGYLKSDQMFWFWIGNHDDYERFLAKL</sequence>
<comment type="caution">
    <text evidence="1">The sequence shown here is derived from an EMBL/GenBank/DDBJ whole genome shotgun (WGS) entry which is preliminary data.</text>
</comment>
<accession>A0A1F5WFL1</accession>
<dbReference type="EMBL" id="MFHJ01000001">
    <property type="protein sequence ID" value="OGF74397.1"/>
    <property type="molecule type" value="Genomic_DNA"/>
</dbReference>
<organism evidence="1 2">
    <name type="scientific">Candidatus Giovannonibacteria bacterium RIFCSPHIGHO2_02_43_16</name>
    <dbReference type="NCBI Taxonomy" id="1798331"/>
    <lineage>
        <taxon>Bacteria</taxon>
        <taxon>Candidatus Giovannoniibacteriota</taxon>
    </lineage>
</organism>
<dbReference type="Proteomes" id="UP000178276">
    <property type="component" value="Unassembled WGS sequence"/>
</dbReference>
<protein>
    <submittedName>
        <fullName evidence="1">Uncharacterized protein</fullName>
    </submittedName>
</protein>
<evidence type="ECO:0000313" key="2">
    <source>
        <dbReference type="Proteomes" id="UP000178276"/>
    </source>
</evidence>
<dbReference type="SUPFAM" id="SSF143011">
    <property type="entry name" value="RelE-like"/>
    <property type="match status" value="1"/>
</dbReference>
<dbReference type="InterPro" id="IPR035093">
    <property type="entry name" value="RelE/ParE_toxin_dom_sf"/>
</dbReference>
<dbReference type="AlphaFoldDB" id="A0A1F5WFL1"/>
<dbReference type="STRING" id="1798331.A2W57_02345"/>
<proteinExistence type="predicted"/>
<name>A0A1F5WFL1_9BACT</name>